<dbReference type="Proteomes" id="UP001266305">
    <property type="component" value="Unassembled WGS sequence"/>
</dbReference>
<proteinExistence type="predicted"/>
<gene>
    <name evidence="2" type="ORF">P7K49_002133</name>
</gene>
<keyword evidence="3" id="KW-1185">Reference proteome</keyword>
<feature type="region of interest" description="Disordered" evidence="1">
    <location>
        <begin position="140"/>
        <end position="168"/>
    </location>
</feature>
<reference evidence="2 3" key="1">
    <citation type="submission" date="2023-05" db="EMBL/GenBank/DDBJ databases">
        <title>B98-5 Cell Line De Novo Hybrid Assembly: An Optical Mapping Approach.</title>
        <authorList>
            <person name="Kananen K."/>
            <person name="Auerbach J.A."/>
            <person name="Kautto E."/>
            <person name="Blachly J.S."/>
        </authorList>
    </citation>
    <scope>NUCLEOTIDE SEQUENCE [LARGE SCALE GENOMIC DNA]</scope>
    <source>
        <strain evidence="2">B95-8</strain>
        <tissue evidence="2">Cell line</tissue>
    </source>
</reference>
<feature type="compositionally biased region" description="Low complexity" evidence="1">
    <location>
        <begin position="147"/>
        <end position="157"/>
    </location>
</feature>
<evidence type="ECO:0000256" key="1">
    <source>
        <dbReference type="SAM" id="MobiDB-lite"/>
    </source>
</evidence>
<comment type="caution">
    <text evidence="2">The sequence shown here is derived from an EMBL/GenBank/DDBJ whole genome shotgun (WGS) entry which is preliminary data.</text>
</comment>
<evidence type="ECO:0000313" key="3">
    <source>
        <dbReference type="Proteomes" id="UP001266305"/>
    </source>
</evidence>
<protein>
    <recommendedName>
        <fullName evidence="4">Secreted protein</fullName>
    </recommendedName>
</protein>
<organism evidence="2 3">
    <name type="scientific">Saguinus oedipus</name>
    <name type="common">Cotton-top tamarin</name>
    <name type="synonym">Oedipomidas oedipus</name>
    <dbReference type="NCBI Taxonomy" id="9490"/>
    <lineage>
        <taxon>Eukaryota</taxon>
        <taxon>Metazoa</taxon>
        <taxon>Chordata</taxon>
        <taxon>Craniata</taxon>
        <taxon>Vertebrata</taxon>
        <taxon>Euteleostomi</taxon>
        <taxon>Mammalia</taxon>
        <taxon>Eutheria</taxon>
        <taxon>Euarchontoglires</taxon>
        <taxon>Primates</taxon>
        <taxon>Haplorrhini</taxon>
        <taxon>Platyrrhini</taxon>
        <taxon>Cebidae</taxon>
        <taxon>Callitrichinae</taxon>
        <taxon>Saguinus</taxon>
    </lineage>
</organism>
<feature type="region of interest" description="Disordered" evidence="1">
    <location>
        <begin position="27"/>
        <end position="47"/>
    </location>
</feature>
<name>A0ABQ9WGE6_SAGOE</name>
<sequence>MAVPWGATCSVVASAWWFCSRRNRQAEPTATRSQVPANWGQPTGGLPGTVRVAPPLPPSTHNNFYLLSIKTGLGLDGADGGWWLGRPPRPLAQRACCKEQSQEDCSPRGQHGGGGGVARLWEAKGSTTKSQARVCCAVMEPSPESPCPSLASPSPALGQPHTPPPAFL</sequence>
<feature type="compositionally biased region" description="Polar residues" evidence="1">
    <location>
        <begin position="27"/>
        <end position="36"/>
    </location>
</feature>
<evidence type="ECO:0008006" key="4">
    <source>
        <dbReference type="Google" id="ProtNLM"/>
    </source>
</evidence>
<dbReference type="EMBL" id="JASSZA010000001">
    <property type="protein sequence ID" value="KAK2120747.1"/>
    <property type="molecule type" value="Genomic_DNA"/>
</dbReference>
<evidence type="ECO:0000313" key="2">
    <source>
        <dbReference type="EMBL" id="KAK2120747.1"/>
    </source>
</evidence>
<accession>A0ABQ9WGE6</accession>